<comment type="caution">
    <text evidence="6">The sequence shown here is derived from an EMBL/GenBank/DDBJ whole genome shotgun (WGS) entry which is preliminary data.</text>
</comment>
<dbReference type="EMBL" id="JBHMDG010000001">
    <property type="protein sequence ID" value="MFB9311698.1"/>
    <property type="molecule type" value="Genomic_DNA"/>
</dbReference>
<dbReference type="NCBIfam" id="NF033510">
    <property type="entry name" value="Ca_tandemer"/>
    <property type="match status" value="5"/>
</dbReference>
<dbReference type="RefSeq" id="WP_140008409.1">
    <property type="nucleotide sequence ID" value="NZ_JBHMDG010000001.1"/>
</dbReference>
<feature type="domain" description="Bacterial Ig-like" evidence="5">
    <location>
        <begin position="367"/>
        <end position="441"/>
    </location>
</feature>
<dbReference type="InterPro" id="IPR044016">
    <property type="entry name" value="Big_13"/>
</dbReference>
<organism evidence="6 7">
    <name type="scientific">Nocardioides plantarum</name>
    <dbReference type="NCBI Taxonomy" id="29299"/>
    <lineage>
        <taxon>Bacteria</taxon>
        <taxon>Bacillati</taxon>
        <taxon>Actinomycetota</taxon>
        <taxon>Actinomycetes</taxon>
        <taxon>Propionibacteriales</taxon>
        <taxon>Nocardioidaceae</taxon>
        <taxon>Nocardioides</taxon>
    </lineage>
</organism>
<evidence type="ECO:0000259" key="5">
    <source>
        <dbReference type="Pfam" id="PF19077"/>
    </source>
</evidence>
<dbReference type="Pfam" id="PF19077">
    <property type="entry name" value="Big_13"/>
    <property type="match status" value="4"/>
</dbReference>
<dbReference type="Pfam" id="PF11999">
    <property type="entry name" value="Ice_binding"/>
    <property type="match status" value="1"/>
</dbReference>
<feature type="compositionally biased region" description="Polar residues" evidence="3">
    <location>
        <begin position="277"/>
        <end position="287"/>
    </location>
</feature>
<dbReference type="InterPro" id="IPR021884">
    <property type="entry name" value="Ice-bd_prot"/>
</dbReference>
<feature type="region of interest" description="Disordered" evidence="3">
    <location>
        <begin position="271"/>
        <end position="293"/>
    </location>
</feature>
<protein>
    <submittedName>
        <fullName evidence="6">Ice-binding family protein</fullName>
    </submittedName>
</protein>
<keyword evidence="2 4" id="KW-0732">Signal</keyword>
<dbReference type="InterPro" id="IPR013783">
    <property type="entry name" value="Ig-like_fold"/>
</dbReference>
<dbReference type="Gene3D" id="2.60.40.10">
    <property type="entry name" value="Immunoglobulins"/>
    <property type="match status" value="5"/>
</dbReference>
<feature type="domain" description="Bacterial Ig-like" evidence="5">
    <location>
        <begin position="255"/>
        <end position="352"/>
    </location>
</feature>
<sequence length="857" mass="85687">MLPSRPPGPPTVRPRSTTRSTTRPLARLALALSAVLVLGPLAVMSGAHAADPAAPTSGVDLGSAEAFSVLGGAGVTSTGPSTVLAEDLGLSPTGTIAGFPPGVVLGATHDKDPAAEAAQEDRQAAYDAAAALPSTAAFAGDQGGQTFKPGVHTTSAAFTNTGTMTLDADGDPGAVFVFQVGAALSSAASSKVVLTDGALATNVYWQVLGAVSMGAGAKTVGTFLAAGAVAFGEGASLKGRILTPGTVTLANTPVTQPKDDLTAPVVTIDAGADRSTNDTTPMISGTTDEPVGRPVSVTIDGPTGQVLSTSVREGGAWAVSATTLAEGPHDVVATVVDASRNAGSATQVLTVDLTAPTVTVTGGALRATNDITPTILGTTDAPEGTQVTVTVDEVALAAVVASDGSWTVDAGPLSETAHSVVASVDDLAGSTGSATQILVVDVTPPVIAIDGGDERWTGDTSPWTYGTTGEQAGSVVHLSVEGQELTAVVRSDGTWSVSATDVPPGVYPVVASITDAAQNTSTAEQTLTVGGPPPASSLEIDGGTTRVTNDATPTISGTTQETSDASVTVSVAGQSLTTEVGPDGSWSVEAATLTEGCHAVTARIETVSGSTGSATQALTVDLTAPVIDLAGGATRSTDDRTPQVSGTTGEQTGTTVHVTVDDRSLTTTVRTGGAWSVTTPTLTVGSHPVTASVTDAAQNTTTARQTLVVTAEPATPPAVYRPDAAIRRTGGAFVGNQTYGTGQQVTQLVRARGTVTYEVRLTNRGDTSEILSAVATRSSSTFTVVYLVGGKSVSRAVVDGTYRTPWLAPGRSVSLVVRVTATGTAKAGESRAFTVRTASTHTTSIRDSVLAVAKVTR</sequence>
<feature type="compositionally biased region" description="Polar residues" evidence="3">
    <location>
        <begin position="545"/>
        <end position="567"/>
    </location>
</feature>
<dbReference type="Proteomes" id="UP001589750">
    <property type="component" value="Unassembled WGS sequence"/>
</dbReference>
<evidence type="ECO:0000256" key="2">
    <source>
        <dbReference type="ARBA" id="ARBA00022729"/>
    </source>
</evidence>
<keyword evidence="7" id="KW-1185">Reference proteome</keyword>
<evidence type="ECO:0000256" key="3">
    <source>
        <dbReference type="SAM" id="MobiDB-lite"/>
    </source>
</evidence>
<feature type="domain" description="Bacterial Ig-like" evidence="5">
    <location>
        <begin position="542"/>
        <end position="621"/>
    </location>
</feature>
<evidence type="ECO:0000256" key="4">
    <source>
        <dbReference type="SAM" id="SignalP"/>
    </source>
</evidence>
<name>A0ABV5K6L3_9ACTN</name>
<feature type="compositionally biased region" description="Pro residues" evidence="3">
    <location>
        <begin position="1"/>
        <end position="12"/>
    </location>
</feature>
<comment type="similarity">
    <text evidence="1">Belongs to the ice-binding protein family.</text>
</comment>
<evidence type="ECO:0000256" key="1">
    <source>
        <dbReference type="ARBA" id="ARBA00005445"/>
    </source>
</evidence>
<feature type="region of interest" description="Disordered" evidence="3">
    <location>
        <begin position="632"/>
        <end position="653"/>
    </location>
</feature>
<feature type="region of interest" description="Disordered" evidence="3">
    <location>
        <begin position="1"/>
        <end position="23"/>
    </location>
</feature>
<feature type="domain" description="Bacterial Ig-like" evidence="5">
    <location>
        <begin position="636"/>
        <end position="706"/>
    </location>
</feature>
<feature type="compositionally biased region" description="Polar residues" evidence="3">
    <location>
        <begin position="642"/>
        <end position="653"/>
    </location>
</feature>
<accession>A0ABV5K6L3</accession>
<gene>
    <name evidence="6" type="ORF">ACFFRI_01465</name>
</gene>
<evidence type="ECO:0000313" key="7">
    <source>
        <dbReference type="Proteomes" id="UP001589750"/>
    </source>
</evidence>
<feature type="compositionally biased region" description="Low complexity" evidence="3">
    <location>
        <begin position="13"/>
        <end position="23"/>
    </location>
</feature>
<feature type="signal peptide" evidence="4">
    <location>
        <begin position="1"/>
        <end position="49"/>
    </location>
</feature>
<evidence type="ECO:0000313" key="6">
    <source>
        <dbReference type="EMBL" id="MFB9311698.1"/>
    </source>
</evidence>
<feature type="chain" id="PRO_5046358327" evidence="4">
    <location>
        <begin position="50"/>
        <end position="857"/>
    </location>
</feature>
<feature type="region of interest" description="Disordered" evidence="3">
    <location>
        <begin position="542"/>
        <end position="567"/>
    </location>
</feature>
<proteinExistence type="inferred from homology"/>
<reference evidence="6 7" key="1">
    <citation type="submission" date="2024-09" db="EMBL/GenBank/DDBJ databases">
        <authorList>
            <person name="Sun Q."/>
            <person name="Mori K."/>
        </authorList>
    </citation>
    <scope>NUCLEOTIDE SEQUENCE [LARGE SCALE GENOMIC DNA]</scope>
    <source>
        <strain evidence="6 7">JCM 9626</strain>
    </source>
</reference>